<accession>A2DEN0</accession>
<feature type="coiled-coil region" evidence="1">
    <location>
        <begin position="36"/>
        <end position="119"/>
    </location>
</feature>
<evidence type="ECO:0000256" key="1">
    <source>
        <dbReference type="SAM" id="Coils"/>
    </source>
</evidence>
<feature type="region of interest" description="Disordered" evidence="2">
    <location>
        <begin position="231"/>
        <end position="262"/>
    </location>
</feature>
<reference evidence="3" key="2">
    <citation type="journal article" date="2007" name="Science">
        <title>Draft genome sequence of the sexually transmitted pathogen Trichomonas vaginalis.</title>
        <authorList>
            <person name="Carlton J.M."/>
            <person name="Hirt R.P."/>
            <person name="Silva J.C."/>
            <person name="Delcher A.L."/>
            <person name="Schatz M."/>
            <person name="Zhao Q."/>
            <person name="Wortman J.R."/>
            <person name="Bidwell S.L."/>
            <person name="Alsmark U.C.M."/>
            <person name="Besteiro S."/>
            <person name="Sicheritz-Ponten T."/>
            <person name="Noel C.J."/>
            <person name="Dacks J.B."/>
            <person name="Foster P.G."/>
            <person name="Simillion C."/>
            <person name="Van de Peer Y."/>
            <person name="Miranda-Saavedra D."/>
            <person name="Barton G.J."/>
            <person name="Westrop G.D."/>
            <person name="Mueller S."/>
            <person name="Dessi D."/>
            <person name="Fiori P.L."/>
            <person name="Ren Q."/>
            <person name="Paulsen I."/>
            <person name="Zhang H."/>
            <person name="Bastida-Corcuera F.D."/>
            <person name="Simoes-Barbosa A."/>
            <person name="Brown M.T."/>
            <person name="Hayes R.D."/>
            <person name="Mukherjee M."/>
            <person name="Okumura C.Y."/>
            <person name="Schneider R."/>
            <person name="Smith A.J."/>
            <person name="Vanacova S."/>
            <person name="Villalvazo M."/>
            <person name="Haas B.J."/>
            <person name="Pertea M."/>
            <person name="Feldblyum T.V."/>
            <person name="Utterback T.R."/>
            <person name="Shu C.L."/>
            <person name="Osoegawa K."/>
            <person name="de Jong P.J."/>
            <person name="Hrdy I."/>
            <person name="Horvathova L."/>
            <person name="Zubacova Z."/>
            <person name="Dolezal P."/>
            <person name="Malik S.B."/>
            <person name="Logsdon J.M. Jr."/>
            <person name="Henze K."/>
            <person name="Gupta A."/>
            <person name="Wang C.C."/>
            <person name="Dunne R.L."/>
            <person name="Upcroft J.A."/>
            <person name="Upcroft P."/>
            <person name="White O."/>
            <person name="Salzberg S.L."/>
            <person name="Tang P."/>
            <person name="Chiu C.-H."/>
            <person name="Lee Y.-S."/>
            <person name="Embley T.M."/>
            <person name="Coombs G.H."/>
            <person name="Mottram J.C."/>
            <person name="Tachezy J."/>
            <person name="Fraser-Liggett C.M."/>
            <person name="Johnson P.J."/>
        </authorList>
    </citation>
    <scope>NUCLEOTIDE SEQUENCE [LARGE SCALE GENOMIC DNA]</scope>
    <source>
        <strain evidence="3">G3</strain>
    </source>
</reference>
<evidence type="ECO:0000256" key="2">
    <source>
        <dbReference type="SAM" id="MobiDB-lite"/>
    </source>
</evidence>
<dbReference type="KEGG" id="tva:5466705"/>
<sequence length="262" mass="30718">MKRGSTSARGYLPEKPYNILHDPRRDKGVNSRLKSAHVTKEDVNDLKIEKQRLIDERTQLKAKIVRLETQSKRSTRTGTSNQNLLTQLDREYKSVEHLIKQQNAQINELLRSDNAAERQELQEEAKIIYQERLRLHDLQCQQQLDLNQAKRELDELLSTNGPAVYEKQANKIQMLEEKLKKYENANAKLAAKIKKLKQEKKIQEETQSGQVGMRAEQLRAQIKEVEQKTDEIEQKIRDSKEKHEKIMKEIRQSIIDQNSKDN</sequence>
<dbReference type="EMBL" id="DS113192">
    <property type="protein sequence ID" value="EAY21157.1"/>
    <property type="molecule type" value="Genomic_DNA"/>
</dbReference>
<protein>
    <submittedName>
        <fullName evidence="3">Uncharacterized protein</fullName>
    </submittedName>
</protein>
<dbReference type="VEuPathDB" id="TrichDB:TVAG_283270"/>
<name>A2DEN0_TRIV3</name>
<keyword evidence="1" id="KW-0175">Coiled coil</keyword>
<dbReference type="VEuPathDB" id="TrichDB:TVAGG3_0577470"/>
<dbReference type="InParanoid" id="A2DEN0"/>
<dbReference type="Proteomes" id="UP000001542">
    <property type="component" value="Unassembled WGS sequence"/>
</dbReference>
<organism evidence="3 4">
    <name type="scientific">Trichomonas vaginalis (strain ATCC PRA-98 / G3)</name>
    <dbReference type="NCBI Taxonomy" id="412133"/>
    <lineage>
        <taxon>Eukaryota</taxon>
        <taxon>Metamonada</taxon>
        <taxon>Parabasalia</taxon>
        <taxon>Trichomonadida</taxon>
        <taxon>Trichomonadidae</taxon>
        <taxon>Trichomonas</taxon>
    </lineage>
</organism>
<evidence type="ECO:0000313" key="4">
    <source>
        <dbReference type="Proteomes" id="UP000001542"/>
    </source>
</evidence>
<dbReference type="AlphaFoldDB" id="A2DEN0"/>
<dbReference type="OrthoDB" id="10266672at2759"/>
<reference evidence="3" key="1">
    <citation type="submission" date="2006-10" db="EMBL/GenBank/DDBJ databases">
        <authorList>
            <person name="Amadeo P."/>
            <person name="Zhao Q."/>
            <person name="Wortman J."/>
            <person name="Fraser-Liggett C."/>
            <person name="Carlton J."/>
        </authorList>
    </citation>
    <scope>NUCLEOTIDE SEQUENCE</scope>
    <source>
        <strain evidence="3">G3</strain>
    </source>
</reference>
<feature type="region of interest" description="Disordered" evidence="2">
    <location>
        <begin position="1"/>
        <end position="35"/>
    </location>
</feature>
<dbReference type="RefSeq" id="XP_001582143.1">
    <property type="nucleotide sequence ID" value="XM_001582093.1"/>
</dbReference>
<proteinExistence type="predicted"/>
<dbReference type="SMR" id="A2DEN0"/>
<keyword evidence="4" id="KW-1185">Reference proteome</keyword>
<evidence type="ECO:0000313" key="3">
    <source>
        <dbReference type="EMBL" id="EAY21157.1"/>
    </source>
</evidence>
<gene>
    <name evidence="3" type="ORF">TVAG_283270</name>
</gene>
<feature type="compositionally biased region" description="Basic and acidic residues" evidence="2">
    <location>
        <begin position="231"/>
        <end position="251"/>
    </location>
</feature>